<evidence type="ECO:0000313" key="1">
    <source>
        <dbReference type="EMBL" id="CAF0872451.1"/>
    </source>
</evidence>
<dbReference type="AlphaFoldDB" id="A0A813XFL3"/>
<name>A0A813XFL3_9BILA</name>
<organism evidence="1 2">
    <name type="scientific">Brachionus calyciflorus</name>
    <dbReference type="NCBI Taxonomy" id="104777"/>
    <lineage>
        <taxon>Eukaryota</taxon>
        <taxon>Metazoa</taxon>
        <taxon>Spiralia</taxon>
        <taxon>Gnathifera</taxon>
        <taxon>Rotifera</taxon>
        <taxon>Eurotatoria</taxon>
        <taxon>Monogononta</taxon>
        <taxon>Pseudotrocha</taxon>
        <taxon>Ploima</taxon>
        <taxon>Brachionidae</taxon>
        <taxon>Brachionus</taxon>
    </lineage>
</organism>
<dbReference type="Proteomes" id="UP000663879">
    <property type="component" value="Unassembled WGS sequence"/>
</dbReference>
<keyword evidence="2" id="KW-1185">Reference proteome</keyword>
<evidence type="ECO:0000313" key="2">
    <source>
        <dbReference type="Proteomes" id="UP000663879"/>
    </source>
</evidence>
<dbReference type="EMBL" id="CAJNOC010001533">
    <property type="protein sequence ID" value="CAF0872451.1"/>
    <property type="molecule type" value="Genomic_DNA"/>
</dbReference>
<sequence length="93" mass="10584">MYTIESKRNPSEAPHIDSVIVELKKILNLINSNDLKLNQVCYNDEIMENSETFSEDDNFTIEDCSTTFFMDDSLASSIEELTVNEDSTASSEY</sequence>
<accession>A0A813XFL3</accession>
<reference evidence="1" key="1">
    <citation type="submission" date="2021-02" db="EMBL/GenBank/DDBJ databases">
        <authorList>
            <person name="Nowell W R."/>
        </authorList>
    </citation>
    <scope>NUCLEOTIDE SEQUENCE</scope>
    <source>
        <strain evidence="1">Ploen Becks lab</strain>
    </source>
</reference>
<comment type="caution">
    <text evidence="1">The sequence shown here is derived from an EMBL/GenBank/DDBJ whole genome shotgun (WGS) entry which is preliminary data.</text>
</comment>
<proteinExistence type="predicted"/>
<gene>
    <name evidence="1" type="ORF">OXX778_LOCUS10004</name>
</gene>
<protein>
    <submittedName>
        <fullName evidence="1">Uncharacterized protein</fullName>
    </submittedName>
</protein>